<reference evidence="2" key="3">
    <citation type="submission" date="2020-06" db="EMBL/GenBank/DDBJ databases">
        <title>Helianthus annuus Genome sequencing and assembly Release 2.</title>
        <authorList>
            <person name="Gouzy J."/>
            <person name="Langlade N."/>
            <person name="Munos S."/>
        </authorList>
    </citation>
    <scope>NUCLEOTIDE SEQUENCE</scope>
    <source>
        <tissue evidence="2">Leaves</tissue>
    </source>
</reference>
<keyword evidence="1" id="KW-0812">Transmembrane</keyword>
<sequence length="331" mass="38245">MDQEQEQMQFLGFLGIFKETFKIISTYKQIFTQITLAIILPLSFVFLAHIEVSEYLFGEIRSNEYDLDQTPKNTKEYNSLSDLISSEWTYFFLFKVIYFIFFLILSLISTSAIVYSIACIYTSKHMSFKTVMSVVPKVWKRLMVTFVWNFIIVFVINLLFLIVLVLCTMSLGFTTTWIFSLGILGIVYLVILVYISVIWHLASVVSVLEEDYGIQAMLKSKELIKGKMNVSVAIYIVLNICFIGIQVGFEKHVVLGQGSLMIRSIYAVIFFMLLSLLILFSLIVQTIIYFICKSFHHQNIDKSLLADHLEVYLGDYMPLKSKDVQLESFDI</sequence>
<keyword evidence="1" id="KW-1133">Transmembrane helix</keyword>
<evidence type="ECO:0000313" key="2">
    <source>
        <dbReference type="EMBL" id="KAF5759783.1"/>
    </source>
</evidence>
<name>A0A251RYA5_HELAN</name>
<dbReference type="Proteomes" id="UP000215914">
    <property type="component" value="Chromosome 16"/>
</dbReference>
<keyword evidence="1" id="KW-0472">Membrane</keyword>
<feature type="transmembrane region" description="Helical" evidence="1">
    <location>
        <begin position="228"/>
        <end position="245"/>
    </location>
</feature>
<evidence type="ECO:0000313" key="4">
    <source>
        <dbReference type="Proteomes" id="UP000215914"/>
    </source>
</evidence>
<dbReference type="OrthoDB" id="1908649at2759"/>
<reference evidence="2 4" key="1">
    <citation type="journal article" date="2017" name="Nature">
        <title>The sunflower genome provides insights into oil metabolism, flowering and Asterid evolution.</title>
        <authorList>
            <person name="Badouin H."/>
            <person name="Gouzy J."/>
            <person name="Grassa C.J."/>
            <person name="Murat F."/>
            <person name="Staton S.E."/>
            <person name="Cottret L."/>
            <person name="Lelandais-Briere C."/>
            <person name="Owens G.L."/>
            <person name="Carrere S."/>
            <person name="Mayjonade B."/>
            <person name="Legrand L."/>
            <person name="Gill N."/>
            <person name="Kane N.C."/>
            <person name="Bowers J.E."/>
            <person name="Hubner S."/>
            <person name="Bellec A."/>
            <person name="Berard A."/>
            <person name="Berges H."/>
            <person name="Blanchet N."/>
            <person name="Boniface M.C."/>
            <person name="Brunel D."/>
            <person name="Catrice O."/>
            <person name="Chaidir N."/>
            <person name="Claudel C."/>
            <person name="Donnadieu C."/>
            <person name="Faraut T."/>
            <person name="Fievet G."/>
            <person name="Helmstetter N."/>
            <person name="King M."/>
            <person name="Knapp S.J."/>
            <person name="Lai Z."/>
            <person name="Le Paslier M.C."/>
            <person name="Lippi Y."/>
            <person name="Lorenzon L."/>
            <person name="Mandel J.R."/>
            <person name="Marage G."/>
            <person name="Marchand G."/>
            <person name="Marquand E."/>
            <person name="Bret-Mestries E."/>
            <person name="Morien E."/>
            <person name="Nambeesan S."/>
            <person name="Nguyen T."/>
            <person name="Pegot-Espagnet P."/>
            <person name="Pouilly N."/>
            <person name="Raftis F."/>
            <person name="Sallet E."/>
            <person name="Schiex T."/>
            <person name="Thomas J."/>
            <person name="Vandecasteele C."/>
            <person name="Vares D."/>
            <person name="Vear F."/>
            <person name="Vautrin S."/>
            <person name="Crespi M."/>
            <person name="Mangin B."/>
            <person name="Burke J.M."/>
            <person name="Salse J."/>
            <person name="Munos S."/>
            <person name="Vincourt P."/>
            <person name="Rieseberg L.H."/>
            <person name="Langlade N.B."/>
        </authorList>
    </citation>
    <scope>NUCLEOTIDE SEQUENCE [LARGE SCALE GENOMIC DNA]</scope>
    <source>
        <strain evidence="4">cv. SF193</strain>
        <tissue evidence="2">Leaves</tissue>
    </source>
</reference>
<dbReference type="EMBL" id="CM007905">
    <property type="protein sequence ID" value="OTF91450.1"/>
    <property type="molecule type" value="Genomic_DNA"/>
</dbReference>
<organism evidence="3 4">
    <name type="scientific">Helianthus annuus</name>
    <name type="common">Common sunflower</name>
    <dbReference type="NCBI Taxonomy" id="4232"/>
    <lineage>
        <taxon>Eukaryota</taxon>
        <taxon>Viridiplantae</taxon>
        <taxon>Streptophyta</taxon>
        <taxon>Embryophyta</taxon>
        <taxon>Tracheophyta</taxon>
        <taxon>Spermatophyta</taxon>
        <taxon>Magnoliopsida</taxon>
        <taxon>eudicotyledons</taxon>
        <taxon>Gunneridae</taxon>
        <taxon>Pentapetalae</taxon>
        <taxon>asterids</taxon>
        <taxon>campanulids</taxon>
        <taxon>Asterales</taxon>
        <taxon>Asteraceae</taxon>
        <taxon>Asteroideae</taxon>
        <taxon>Heliantheae alliance</taxon>
        <taxon>Heliantheae</taxon>
        <taxon>Helianthus</taxon>
    </lineage>
</organism>
<dbReference type="EMBL" id="MNCJ02000331">
    <property type="protein sequence ID" value="KAF5759783.1"/>
    <property type="molecule type" value="Genomic_DNA"/>
</dbReference>
<dbReference type="GO" id="GO:0016020">
    <property type="term" value="C:membrane"/>
    <property type="evidence" value="ECO:0000318"/>
    <property type="project" value="GO_Central"/>
</dbReference>
<dbReference type="OMA" id="KAANVQM"/>
<gene>
    <name evidence="3" type="ORF">HannXRQ_Chr16g0510881</name>
    <name evidence="2" type="ORF">HanXRQr2_Chr16g0745511</name>
</gene>
<dbReference type="PANTHER" id="PTHR33133:SF5">
    <property type="entry name" value="OS08G0107100 PROTEIN"/>
    <property type="match status" value="1"/>
</dbReference>
<dbReference type="Gramene" id="mRNA:HanXRQr2_Chr16g0745511">
    <property type="protein sequence ID" value="CDS:HanXRQr2_Chr16g0745511.1"/>
    <property type="gene ID" value="HanXRQr2_Chr16g0745511"/>
</dbReference>
<keyword evidence="4" id="KW-1185">Reference proteome</keyword>
<dbReference type="PANTHER" id="PTHR33133">
    <property type="entry name" value="OS08G0107100 PROTEIN-RELATED"/>
    <property type="match status" value="1"/>
</dbReference>
<proteinExistence type="predicted"/>
<dbReference type="InParanoid" id="A0A251RYA5"/>
<evidence type="ECO:0008006" key="5">
    <source>
        <dbReference type="Google" id="ProtNLM"/>
    </source>
</evidence>
<evidence type="ECO:0000256" key="1">
    <source>
        <dbReference type="SAM" id="Phobius"/>
    </source>
</evidence>
<dbReference type="AlphaFoldDB" id="A0A251RYA5"/>
<reference evidence="3" key="2">
    <citation type="submission" date="2017-02" db="EMBL/GenBank/DDBJ databases">
        <title>Sunflower complete genome.</title>
        <authorList>
            <person name="Langlade N."/>
            <person name="Munos S."/>
        </authorList>
    </citation>
    <scope>NUCLEOTIDE SEQUENCE [LARGE SCALE GENOMIC DNA]</scope>
    <source>
        <tissue evidence="3">Leaves</tissue>
    </source>
</reference>
<feature type="transmembrane region" description="Helical" evidence="1">
    <location>
        <begin position="142"/>
        <end position="171"/>
    </location>
</feature>
<evidence type="ECO:0000313" key="3">
    <source>
        <dbReference type="EMBL" id="OTF91450.1"/>
    </source>
</evidence>
<feature type="transmembrane region" description="Helical" evidence="1">
    <location>
        <begin position="30"/>
        <end position="50"/>
    </location>
</feature>
<accession>A0A251RYA5</accession>
<protein>
    <recommendedName>
        <fullName evidence="5">Transmembrane protein</fullName>
    </recommendedName>
</protein>
<feature type="transmembrane region" description="Helical" evidence="1">
    <location>
        <begin position="265"/>
        <end position="292"/>
    </location>
</feature>
<feature type="transmembrane region" description="Helical" evidence="1">
    <location>
        <begin position="177"/>
        <end position="208"/>
    </location>
</feature>
<feature type="transmembrane region" description="Helical" evidence="1">
    <location>
        <begin position="96"/>
        <end position="121"/>
    </location>
</feature>